<reference evidence="3" key="1">
    <citation type="submission" date="2009-11" db="EMBL/GenBank/DDBJ databases">
        <title>The complete chromosome 1 of Sphaerobacter thermophilus DSM 20745.</title>
        <authorList>
            <person name="Lucas S."/>
            <person name="Copeland A."/>
            <person name="Lapidus A."/>
            <person name="Glavina del Rio T."/>
            <person name="Dalin E."/>
            <person name="Tice H."/>
            <person name="Bruce D."/>
            <person name="Goodwin L."/>
            <person name="Pitluck S."/>
            <person name="Kyrpides N."/>
            <person name="Mavromatis K."/>
            <person name="Ivanova N."/>
            <person name="Mikhailova N."/>
            <person name="LaButti K.M."/>
            <person name="Clum A."/>
            <person name="Sun H.I."/>
            <person name="Brettin T."/>
            <person name="Detter J.C."/>
            <person name="Han C."/>
            <person name="Larimer F."/>
            <person name="Land M."/>
            <person name="Hauser L."/>
            <person name="Markowitz V."/>
            <person name="Cheng J.F."/>
            <person name="Hugenholtz P."/>
            <person name="Woyke T."/>
            <person name="Wu D."/>
            <person name="Steenblock K."/>
            <person name="Schneider S."/>
            <person name="Pukall R."/>
            <person name="Goeker M."/>
            <person name="Klenk H.P."/>
            <person name="Eisen J.A."/>
        </authorList>
    </citation>
    <scope>NUCLEOTIDE SEQUENCE [LARGE SCALE GENOMIC DNA]</scope>
    <source>
        <strain evidence="3">ATCC 49802 / DSM 20745 / S 6022</strain>
    </source>
</reference>
<dbReference type="PIRSF" id="PIRSF031644">
    <property type="entry name" value="UCP031644"/>
    <property type="match status" value="1"/>
</dbReference>
<dbReference type="eggNOG" id="COG4832">
    <property type="taxonomic scope" value="Bacteria"/>
</dbReference>
<dbReference type="EMBL" id="CP001823">
    <property type="protein sequence ID" value="ACZ38168.1"/>
    <property type="molecule type" value="Genomic_DNA"/>
</dbReference>
<reference evidence="2 3" key="2">
    <citation type="journal article" date="2010" name="Stand. Genomic Sci.">
        <title>Complete genome sequence of Desulfohalobium retbaense type strain (HR(100)).</title>
        <authorList>
            <person name="Spring S."/>
            <person name="Nolan M."/>
            <person name="Lapidus A."/>
            <person name="Glavina Del Rio T."/>
            <person name="Copeland A."/>
            <person name="Tice H."/>
            <person name="Cheng J.F."/>
            <person name="Lucas S."/>
            <person name="Land M."/>
            <person name="Chen F."/>
            <person name="Bruce D."/>
            <person name="Goodwin L."/>
            <person name="Pitluck S."/>
            <person name="Ivanova N."/>
            <person name="Mavromatis K."/>
            <person name="Mikhailova N."/>
            <person name="Pati A."/>
            <person name="Chen A."/>
            <person name="Palaniappan K."/>
            <person name="Hauser L."/>
            <person name="Chang Y.J."/>
            <person name="Jeffries C.D."/>
            <person name="Munk C."/>
            <person name="Kiss H."/>
            <person name="Chain P."/>
            <person name="Han C."/>
            <person name="Brettin T."/>
            <person name="Detter J.C."/>
            <person name="Schuler E."/>
            <person name="Goker M."/>
            <person name="Rohde M."/>
            <person name="Bristow J."/>
            <person name="Eisen J.A."/>
            <person name="Markowitz V."/>
            <person name="Hugenholtz P."/>
            <person name="Kyrpides N.C."/>
            <person name="Klenk H.P."/>
        </authorList>
    </citation>
    <scope>NUCLEOTIDE SEQUENCE [LARGE SCALE GENOMIC DNA]</scope>
    <source>
        <strain evidence="3">ATCC 49802 / DSM 20745 / S 6022</strain>
    </source>
</reference>
<gene>
    <name evidence="2" type="ordered locus">Sthe_0731</name>
</gene>
<keyword evidence="3" id="KW-1185">Reference proteome</keyword>
<dbReference type="InParanoid" id="D1C1Q1"/>
<dbReference type="HOGENOM" id="CLU_083625_0_0_0"/>
<name>D1C1Q1_SPHTD</name>
<dbReference type="InterPro" id="IPR008319">
    <property type="entry name" value="GyrI-like_CCH_Lin2189-like"/>
</dbReference>
<dbReference type="Pfam" id="PF06445">
    <property type="entry name" value="GyrI-like"/>
    <property type="match status" value="1"/>
</dbReference>
<sequence>MEKIDPRQSLKELYAPSAKDVTEVVVPPLRFLMIDGDGGPDSAAYREAVESLFALAYGVKFAVKRQASVDFRVMPLECLWWADDYSVFLTGDRESWRWTAMIMQPEPVTAELVEQVREQVAAKKKLPALDQVRFETFEEGRAAQILYVGPYADEGPTIQRLHQFIADRGGSLTGKHHEIYLNDPSRTAPEKLKTILRQPFV</sequence>
<dbReference type="KEGG" id="sti:Sthe_0731"/>
<dbReference type="Proteomes" id="UP000002027">
    <property type="component" value="Chromosome 1"/>
</dbReference>
<dbReference type="OrthoDB" id="4772335at2"/>
<protein>
    <recommendedName>
        <fullName evidence="1">GyrI-like small molecule binding domain-containing protein</fullName>
    </recommendedName>
</protein>
<evidence type="ECO:0000313" key="2">
    <source>
        <dbReference type="EMBL" id="ACZ38168.1"/>
    </source>
</evidence>
<organism evidence="2 3">
    <name type="scientific">Sphaerobacter thermophilus (strain ATCC 49802 / DSM 20745 / KCCM 41009 / NCIMB 13125 / S 6022)</name>
    <dbReference type="NCBI Taxonomy" id="479434"/>
    <lineage>
        <taxon>Bacteria</taxon>
        <taxon>Pseudomonadati</taxon>
        <taxon>Thermomicrobiota</taxon>
        <taxon>Thermomicrobia</taxon>
        <taxon>Sphaerobacterales</taxon>
        <taxon>Sphaerobacterineae</taxon>
        <taxon>Sphaerobacteraceae</taxon>
        <taxon>Sphaerobacter</taxon>
    </lineage>
</organism>
<proteinExistence type="predicted"/>
<dbReference type="Gene3D" id="3.20.80.10">
    <property type="entry name" value="Regulatory factor, effector binding domain"/>
    <property type="match status" value="1"/>
</dbReference>
<dbReference type="RefSeq" id="WP_012871215.1">
    <property type="nucleotide sequence ID" value="NC_013523.1"/>
</dbReference>
<evidence type="ECO:0000259" key="1">
    <source>
        <dbReference type="Pfam" id="PF06445"/>
    </source>
</evidence>
<evidence type="ECO:0000313" key="3">
    <source>
        <dbReference type="Proteomes" id="UP000002027"/>
    </source>
</evidence>
<accession>D1C1Q1</accession>
<feature type="domain" description="GyrI-like small molecule binding" evidence="1">
    <location>
        <begin position="20"/>
        <end position="194"/>
    </location>
</feature>
<dbReference type="SUPFAM" id="SSF55136">
    <property type="entry name" value="Probable bacterial effector-binding domain"/>
    <property type="match status" value="1"/>
</dbReference>
<dbReference type="InterPro" id="IPR011256">
    <property type="entry name" value="Reg_factor_effector_dom_sf"/>
</dbReference>
<dbReference type="AlphaFoldDB" id="D1C1Q1"/>
<dbReference type="InterPro" id="IPR029442">
    <property type="entry name" value="GyrI-like"/>
</dbReference>